<dbReference type="Pfam" id="PF00439">
    <property type="entry name" value="Bromodomain"/>
    <property type="match status" value="2"/>
</dbReference>
<feature type="region of interest" description="Disordered" evidence="9">
    <location>
        <begin position="545"/>
        <end position="616"/>
    </location>
</feature>
<reference evidence="12 13" key="1">
    <citation type="submission" date="2023-09" db="EMBL/GenBank/DDBJ databases">
        <title>Pangenome analysis of Batrachochytrium dendrobatidis and related Chytrids.</title>
        <authorList>
            <person name="Yacoub M.N."/>
            <person name="Stajich J.E."/>
            <person name="James T.Y."/>
        </authorList>
    </citation>
    <scope>NUCLEOTIDE SEQUENCE [LARGE SCALE GENOMIC DNA]</scope>
    <source>
        <strain evidence="12 13">JEL0888</strain>
    </source>
</reference>
<name>A0ABR4NKD5_9FUNG</name>
<feature type="compositionally biased region" description="Low complexity" evidence="9">
    <location>
        <begin position="545"/>
        <end position="555"/>
    </location>
</feature>
<feature type="compositionally biased region" description="Low complexity" evidence="9">
    <location>
        <begin position="687"/>
        <end position="698"/>
    </location>
</feature>
<feature type="region of interest" description="Disordered" evidence="9">
    <location>
        <begin position="671"/>
        <end position="719"/>
    </location>
</feature>
<comment type="subcellular location">
    <subcellularLocation>
        <location evidence="1">Nucleus</location>
    </subcellularLocation>
</comment>
<feature type="domain" description="Bromo" evidence="10">
    <location>
        <begin position="193"/>
        <end position="263"/>
    </location>
</feature>
<keyword evidence="3" id="KW-0156">Chromatin regulator</keyword>
<evidence type="ECO:0000256" key="4">
    <source>
        <dbReference type="ARBA" id="ARBA00023015"/>
    </source>
</evidence>
<dbReference type="InterPro" id="IPR043151">
    <property type="entry name" value="BAH_sf"/>
</dbReference>
<dbReference type="Gene3D" id="1.20.920.10">
    <property type="entry name" value="Bromodomain-like"/>
    <property type="match status" value="2"/>
</dbReference>
<dbReference type="PROSITE" id="PS50014">
    <property type="entry name" value="BROMODOMAIN_2"/>
    <property type="match status" value="2"/>
</dbReference>
<dbReference type="PRINTS" id="PR00503">
    <property type="entry name" value="BROMODOMAIN"/>
</dbReference>
<dbReference type="Gene3D" id="2.30.30.490">
    <property type="match status" value="1"/>
</dbReference>
<dbReference type="EMBL" id="JADGIZ020000001">
    <property type="protein sequence ID" value="KAL2919993.1"/>
    <property type="molecule type" value="Genomic_DNA"/>
</dbReference>
<dbReference type="InterPro" id="IPR037382">
    <property type="entry name" value="Rsc/polybromo"/>
</dbReference>
<evidence type="ECO:0000256" key="5">
    <source>
        <dbReference type="ARBA" id="ARBA00023117"/>
    </source>
</evidence>
<evidence type="ECO:0000256" key="8">
    <source>
        <dbReference type="PROSITE-ProRule" id="PRU00035"/>
    </source>
</evidence>
<sequence>MTKAKRSRPSTQTEVARSSGAAPLPLTVAGAELAAQVTAILATVEGHKDKSGRQVAELFVDLPDGTEYPDYYERIHHPIAISQMKARPPPPPQRRAAATKAAQGAYASIHDFHSDFVQMVENARTYNLKKSPVYRDAGTLMQIVDNKIADLFGVRILPKFDEPSSPTKTAAPKPVWEQCQTILDQVAAMRDVSGRHVSELFIDLPDPKELPSYYQVIKMPVAITTMRQKNDRRMYKTLADLEADFKLMIANAHEFNVEGSVVWNDASTLMTFFSSLVAKELGSHPATAAQQQHQQQLHHLGSGMAESQGDVPDMSGENVNMLESVSLGGSVLHAGDFAYLTNPSDPSVPLIGHIFSIWQERDGAQRIGLTVCLMLRPEQTVQRPNTRFHEKELVRTTRFEKCFSTDVQGRCWVLFVRDFVRGVPAGADPRDVYMCEFRYQDTNRNNIKIKNWAACFPADARSHEPTLELFAAGAPGTVLVRGFTVHETEMGKAVLMRADALPGAADAHPRAPTAILAGIGSMGSTGASAAAASAGTASAAASIAAGGSTGSVSVGPTPKKIKREHDSDGSLNGSGGASGAGVSASLGDASARRRAALKNETPRKGRSRYFLPNPQMGEESLADPIVTAFDTTGEGQVKWFAAPPIDVVSSVPPPLHTLDYLYEKARRKAAATTTAGSAPPTQPPAPLARTAAPTATPAVTKSDAHADGSEMDVDEPAAVVGGNPLEAALAALADAWLSEASSLRSSRVR</sequence>
<keyword evidence="6" id="KW-0804">Transcription</keyword>
<dbReference type="PANTHER" id="PTHR16062">
    <property type="entry name" value="SWI/SNF-RELATED"/>
    <property type="match status" value="1"/>
</dbReference>
<dbReference type="PROSITE" id="PS51038">
    <property type="entry name" value="BAH"/>
    <property type="match status" value="1"/>
</dbReference>
<evidence type="ECO:0000259" key="10">
    <source>
        <dbReference type="PROSITE" id="PS50014"/>
    </source>
</evidence>
<accession>A0ABR4NKD5</accession>
<evidence type="ECO:0000256" key="7">
    <source>
        <dbReference type="ARBA" id="ARBA00023242"/>
    </source>
</evidence>
<dbReference type="InterPro" id="IPR036427">
    <property type="entry name" value="Bromodomain-like_sf"/>
</dbReference>
<feature type="domain" description="BAH" evidence="11">
    <location>
        <begin position="330"/>
        <end position="450"/>
    </location>
</feature>
<keyword evidence="4" id="KW-0805">Transcription regulation</keyword>
<dbReference type="CDD" id="cd04369">
    <property type="entry name" value="Bromodomain"/>
    <property type="match status" value="1"/>
</dbReference>
<evidence type="ECO:0000256" key="9">
    <source>
        <dbReference type="SAM" id="MobiDB-lite"/>
    </source>
</evidence>
<dbReference type="PANTHER" id="PTHR16062:SF19">
    <property type="entry name" value="PROTEIN POLYBROMO-1"/>
    <property type="match status" value="1"/>
</dbReference>
<evidence type="ECO:0000313" key="12">
    <source>
        <dbReference type="EMBL" id="KAL2919993.1"/>
    </source>
</evidence>
<dbReference type="Proteomes" id="UP001527925">
    <property type="component" value="Unassembled WGS sequence"/>
</dbReference>
<comment type="caution">
    <text evidence="12">The sequence shown here is derived from an EMBL/GenBank/DDBJ whole genome shotgun (WGS) entry which is preliminary data.</text>
</comment>
<dbReference type="Pfam" id="PF01426">
    <property type="entry name" value="BAH"/>
    <property type="match status" value="1"/>
</dbReference>
<evidence type="ECO:0000313" key="13">
    <source>
        <dbReference type="Proteomes" id="UP001527925"/>
    </source>
</evidence>
<evidence type="ECO:0000256" key="3">
    <source>
        <dbReference type="ARBA" id="ARBA00022853"/>
    </source>
</evidence>
<evidence type="ECO:0000256" key="6">
    <source>
        <dbReference type="ARBA" id="ARBA00023163"/>
    </source>
</evidence>
<evidence type="ECO:0000256" key="1">
    <source>
        <dbReference type="ARBA" id="ARBA00004123"/>
    </source>
</evidence>
<keyword evidence="7" id="KW-0539">Nucleus</keyword>
<dbReference type="SUPFAM" id="SSF47370">
    <property type="entry name" value="Bromodomain"/>
    <property type="match status" value="2"/>
</dbReference>
<gene>
    <name evidence="12" type="ORF">HK105_200059</name>
</gene>
<organism evidence="12 13">
    <name type="scientific">Polyrhizophydium stewartii</name>
    <dbReference type="NCBI Taxonomy" id="2732419"/>
    <lineage>
        <taxon>Eukaryota</taxon>
        <taxon>Fungi</taxon>
        <taxon>Fungi incertae sedis</taxon>
        <taxon>Chytridiomycota</taxon>
        <taxon>Chytridiomycota incertae sedis</taxon>
        <taxon>Chytridiomycetes</taxon>
        <taxon>Rhizophydiales</taxon>
        <taxon>Rhizophydiales incertae sedis</taxon>
        <taxon>Polyrhizophydium</taxon>
    </lineage>
</organism>
<evidence type="ECO:0000256" key="2">
    <source>
        <dbReference type="ARBA" id="ARBA00022737"/>
    </source>
</evidence>
<keyword evidence="2" id="KW-0677">Repeat</keyword>
<keyword evidence="5 8" id="KW-0103">Bromodomain</keyword>
<feature type="compositionally biased region" description="Low complexity" evidence="9">
    <location>
        <begin position="580"/>
        <end position="589"/>
    </location>
</feature>
<keyword evidence="13" id="KW-1185">Reference proteome</keyword>
<protein>
    <submittedName>
        <fullName evidence="12">Uncharacterized protein</fullName>
    </submittedName>
</protein>
<proteinExistence type="predicted"/>
<dbReference type="SMART" id="SM00439">
    <property type="entry name" value="BAH"/>
    <property type="match status" value="1"/>
</dbReference>
<feature type="domain" description="Bromo" evidence="10">
    <location>
        <begin position="51"/>
        <end position="134"/>
    </location>
</feature>
<feature type="region of interest" description="Disordered" evidence="9">
    <location>
        <begin position="1"/>
        <end position="20"/>
    </location>
</feature>
<dbReference type="InterPro" id="IPR001025">
    <property type="entry name" value="BAH_dom"/>
</dbReference>
<dbReference type="InterPro" id="IPR001487">
    <property type="entry name" value="Bromodomain"/>
</dbReference>
<dbReference type="SMART" id="SM00297">
    <property type="entry name" value="BROMO"/>
    <property type="match status" value="2"/>
</dbReference>
<evidence type="ECO:0000259" key="11">
    <source>
        <dbReference type="PROSITE" id="PS51038"/>
    </source>
</evidence>